<keyword evidence="5" id="KW-1185">Reference proteome</keyword>
<name>A0A517QU19_9PLAN</name>
<evidence type="ECO:0000256" key="1">
    <source>
        <dbReference type="SAM" id="MobiDB-lite"/>
    </source>
</evidence>
<sequence length="1231" mass="137456" precursor="true">MKMARERFHFMRFFRQVYFSAFVFSCCIFLCSSSAFAKEPVLEFIEGLRHRGYYDTALQYLATVEADETLPKEVREVLPYERGQTLLDHARTLKNLNDQRKQLDAAEASFEQFVKAAPTHLLAGRANTSRGRILLEQARVEIWDGDKPSNEGNRDLFRENARAMIKRAETIFQQAVGQHKKVVDSFPTFIPVEEKETIKARDEAVASHIEALLDLAQCQYWTAQTYDEDDAKRKEILTAAAFEFEEIHKKHRSVLGGLFARMWQGKCFEEQGEIGIALGLYEEILGHEGKSATMLSLKDRALRFRLICLNHEKRKDYKLVTIEGEEWLRDAKARSRTNVGLGIQWEMCRAFESLGTDRTTPETQKFAYLTQALNRSRTISRFPGELKTPATAMVQRVMVALNREPGDPKDFETANGNAKLLLDQVNVINTEISKLKAAGKNKEALAKQEELIAIAAEMTRLYDIALKLKRPEIDPILVNSARLRLAYGLLLQKKYYDSAAVAEYQMSKFSEEYPEVGLEAAFVAMASFDYAYSSADENNRDFEAAMLTRMAEKIAERWPESDRANDARNAVAKIHFQAGDLLQAAAWYEKVPAGTSSYAQAQVSAGKSYWRQYVLSAAKPEGERPSGEDLTKWKAAAVKHLETGLAEAEKGIPADKPLPDDLVGAKLTLVSIRNLDGIYKKEKDGPQGALELLTAEPHPVIKAVAVKKGEARPEDPSKAQSREMASLAYQQLLRAQIGLKNLDAARKAREDLENVAGKEDAAALTQVYIEFGRELEQELDRLRAANEQERLAEVRAGFEAFLNDLYNREDGQTFYSLLWIAETYTSLADGSRDTASKSEEYFGKASDAYEKILTSVASDPNFVSDPSQIIGTKLRLASSLRRKPDYAAAETVILDILKTNPSALDAQFEAASLYQEWASSGELGTVEKFQPALQGSKEGDPVTIWGWAKMAQYLQRELFSKKDERLEKLHYDARYRIAETELQWGNSVADEEEAVTHIRRAQAAVAGFQRISPRWPDEEYARFNALYQKILEALGSPIIDLPRDLDKKGTDPVGVIDAEPQVAGNQATQGTEEAEASGGSSPLLMIVMLLFGGGAVAGLYYMAVGQSKKKYANYDPSTAPKKSDGDEPVPMISLPVEAPKKKAVKQKQKQTLDLGGKQKTATSKSSEKPTGKSTEKPAATKQKAKRKYTEEEIRKIKAARAAKARAAQKEAGGEAPKQKKPTKKRPKDPGK</sequence>
<proteinExistence type="predicted"/>
<gene>
    <name evidence="4" type="ORF">Mal48_43870</name>
</gene>
<evidence type="ECO:0000313" key="4">
    <source>
        <dbReference type="EMBL" id="QDT35112.1"/>
    </source>
</evidence>
<feature type="signal peptide" evidence="3">
    <location>
        <begin position="1"/>
        <end position="37"/>
    </location>
</feature>
<keyword evidence="2" id="KW-0472">Membrane</keyword>
<dbReference type="InterPro" id="IPR011990">
    <property type="entry name" value="TPR-like_helical_dom_sf"/>
</dbReference>
<evidence type="ECO:0000256" key="2">
    <source>
        <dbReference type="SAM" id="Phobius"/>
    </source>
</evidence>
<feature type="compositionally biased region" description="Basic and acidic residues" evidence="1">
    <location>
        <begin position="1165"/>
        <end position="1175"/>
    </location>
</feature>
<dbReference type="Gene3D" id="1.25.40.10">
    <property type="entry name" value="Tetratricopeptide repeat domain"/>
    <property type="match status" value="1"/>
</dbReference>
<keyword evidence="2" id="KW-0812">Transmembrane</keyword>
<reference evidence="4 5" key="1">
    <citation type="submission" date="2019-02" db="EMBL/GenBank/DDBJ databases">
        <title>Deep-cultivation of Planctomycetes and their phenomic and genomic characterization uncovers novel biology.</title>
        <authorList>
            <person name="Wiegand S."/>
            <person name="Jogler M."/>
            <person name="Boedeker C."/>
            <person name="Pinto D."/>
            <person name="Vollmers J."/>
            <person name="Rivas-Marin E."/>
            <person name="Kohn T."/>
            <person name="Peeters S.H."/>
            <person name="Heuer A."/>
            <person name="Rast P."/>
            <person name="Oberbeckmann S."/>
            <person name="Bunk B."/>
            <person name="Jeske O."/>
            <person name="Meyerdierks A."/>
            <person name="Storesund J.E."/>
            <person name="Kallscheuer N."/>
            <person name="Luecker S."/>
            <person name="Lage O.M."/>
            <person name="Pohl T."/>
            <person name="Merkel B.J."/>
            <person name="Hornburger P."/>
            <person name="Mueller R.-W."/>
            <person name="Bruemmer F."/>
            <person name="Labrenz M."/>
            <person name="Spormann A.M."/>
            <person name="Op den Camp H."/>
            <person name="Overmann J."/>
            <person name="Amann R."/>
            <person name="Jetten M.S.M."/>
            <person name="Mascher T."/>
            <person name="Medema M.H."/>
            <person name="Devos D.P."/>
            <person name="Kaster A.-K."/>
            <person name="Ovreas L."/>
            <person name="Rohde M."/>
            <person name="Galperin M.Y."/>
            <person name="Jogler C."/>
        </authorList>
    </citation>
    <scope>NUCLEOTIDE SEQUENCE [LARGE SCALE GENOMIC DNA]</scope>
    <source>
        <strain evidence="4 5">Mal48</strain>
    </source>
</reference>
<feature type="transmembrane region" description="Helical" evidence="2">
    <location>
        <begin position="1083"/>
        <end position="1103"/>
    </location>
</feature>
<protein>
    <recommendedName>
        <fullName evidence="6">Tetratricopeptide repeat protein</fullName>
    </recommendedName>
</protein>
<evidence type="ECO:0000313" key="5">
    <source>
        <dbReference type="Proteomes" id="UP000315724"/>
    </source>
</evidence>
<feature type="region of interest" description="Disordered" evidence="1">
    <location>
        <begin position="1050"/>
        <end position="1078"/>
    </location>
</feature>
<organism evidence="4 5">
    <name type="scientific">Thalassoglobus polymorphus</name>
    <dbReference type="NCBI Taxonomy" id="2527994"/>
    <lineage>
        <taxon>Bacteria</taxon>
        <taxon>Pseudomonadati</taxon>
        <taxon>Planctomycetota</taxon>
        <taxon>Planctomycetia</taxon>
        <taxon>Planctomycetales</taxon>
        <taxon>Planctomycetaceae</taxon>
        <taxon>Thalassoglobus</taxon>
    </lineage>
</organism>
<feature type="compositionally biased region" description="Basic residues" evidence="1">
    <location>
        <begin position="1218"/>
        <end position="1231"/>
    </location>
</feature>
<dbReference type="EMBL" id="CP036267">
    <property type="protein sequence ID" value="QDT35112.1"/>
    <property type="molecule type" value="Genomic_DNA"/>
</dbReference>
<keyword evidence="3" id="KW-0732">Signal</keyword>
<dbReference type="PROSITE" id="PS51257">
    <property type="entry name" value="PROKAR_LIPOPROTEIN"/>
    <property type="match status" value="1"/>
</dbReference>
<dbReference type="KEGG" id="tpol:Mal48_43870"/>
<dbReference type="Proteomes" id="UP000315724">
    <property type="component" value="Chromosome"/>
</dbReference>
<accession>A0A517QU19</accession>
<evidence type="ECO:0000256" key="3">
    <source>
        <dbReference type="SAM" id="SignalP"/>
    </source>
</evidence>
<dbReference type="AlphaFoldDB" id="A0A517QU19"/>
<keyword evidence="2" id="KW-1133">Transmembrane helix</keyword>
<feature type="chain" id="PRO_5022154797" description="Tetratricopeptide repeat protein" evidence="3">
    <location>
        <begin position="38"/>
        <end position="1231"/>
    </location>
</feature>
<evidence type="ECO:0008006" key="6">
    <source>
        <dbReference type="Google" id="ProtNLM"/>
    </source>
</evidence>
<feature type="region of interest" description="Disordered" evidence="1">
    <location>
        <begin position="1112"/>
        <end position="1231"/>
    </location>
</feature>